<feature type="domain" description="Core-binding (CB)" evidence="7">
    <location>
        <begin position="66"/>
        <end position="147"/>
    </location>
</feature>
<dbReference type="GO" id="GO:0006310">
    <property type="term" value="P:DNA recombination"/>
    <property type="evidence" value="ECO:0007669"/>
    <property type="project" value="UniProtKB-KW"/>
</dbReference>
<dbReference type="OrthoDB" id="5418320at2"/>
<keyword evidence="10" id="KW-1185">Reference proteome</keyword>
<dbReference type="GO" id="GO:0015074">
    <property type="term" value="P:DNA integration"/>
    <property type="evidence" value="ECO:0007669"/>
    <property type="project" value="UniProtKB-KW"/>
</dbReference>
<reference evidence="9 10" key="1">
    <citation type="journal article" date="2013" name="J. Bacteriol.">
        <title>Roles of HynAB and Ech, the only two hydrogenases found in the model sulfate reducer Desulfovibrio gigas.</title>
        <authorList>
            <person name="Morais-Silva F.O."/>
            <person name="Santos C.I."/>
            <person name="Rodrigues R."/>
            <person name="Pereira I.A."/>
            <person name="Rodrigues-Pousada C."/>
        </authorList>
    </citation>
    <scope>NUCLEOTIDE SEQUENCE [LARGE SCALE GENOMIC DNA]</scope>
    <source>
        <strain evidence="9">ATCC 19364</strain>
        <strain evidence="10">ATCC 19364 / DSM 1382 / NCIMB 9332 / VKM B-1759</strain>
    </source>
</reference>
<dbReference type="PANTHER" id="PTHR30629">
    <property type="entry name" value="PROPHAGE INTEGRASE"/>
    <property type="match status" value="1"/>
</dbReference>
<dbReference type="Pfam" id="PF22022">
    <property type="entry name" value="Phage_int_M"/>
    <property type="match status" value="1"/>
</dbReference>
<dbReference type="STRING" id="1121448.DGI_2092"/>
<evidence type="ECO:0000256" key="2">
    <source>
        <dbReference type="ARBA" id="ARBA00022908"/>
    </source>
</evidence>
<dbReference type="EMBL" id="CP006585">
    <property type="protein sequence ID" value="AGW13859.1"/>
    <property type="molecule type" value="Genomic_DNA"/>
</dbReference>
<dbReference type="PANTHER" id="PTHR30629:SF2">
    <property type="entry name" value="PROPHAGE INTEGRASE INTS-RELATED"/>
    <property type="match status" value="1"/>
</dbReference>
<dbReference type="InterPro" id="IPR050808">
    <property type="entry name" value="Phage_Integrase"/>
</dbReference>
<evidence type="ECO:0000256" key="3">
    <source>
        <dbReference type="ARBA" id="ARBA00023125"/>
    </source>
</evidence>
<sequence>MSVHERPNGTVFVRYRENGKQQNRSFGRGPEALAEAKAFDLALKTKKEAINQEATSSTPFLPGQPVYADQIAVAWYQDKKAAGRALWVDDFAHMLNKEILPEIALMPVDQLTQQYLVNFIHRIRKGRSPITIDRYISYLKCMFQWAVKHRLITRNPLELWSKRKEAPKDFKLTHEDVKKIIEVAPPHLAWAVEVAYNLGVRTGQSELLSLEWRHVDWENGYVRIYGRKTKTWRRVKVSPKFLEKLERKKAEAQTPFLVEYQGRPVKRISKAFRTAYKNAGISDDIISYDIRHLFCSTLLSKGASVRTVSSMMGHSNPSMTLGRYGHIMPGDEERAAALLPELD</sequence>
<evidence type="ECO:0000259" key="7">
    <source>
        <dbReference type="PROSITE" id="PS51900"/>
    </source>
</evidence>
<dbReference type="HOGENOM" id="CLU_027562_17_7_7"/>
<dbReference type="InterPro" id="IPR010998">
    <property type="entry name" value="Integrase_recombinase_N"/>
</dbReference>
<evidence type="ECO:0000256" key="5">
    <source>
        <dbReference type="PROSITE-ProRule" id="PRU01248"/>
    </source>
</evidence>
<proteinExistence type="inferred from homology"/>
<dbReference type="eggNOG" id="COG0582">
    <property type="taxonomic scope" value="Bacteria"/>
</dbReference>
<dbReference type="Proteomes" id="UP000016587">
    <property type="component" value="Chromosome"/>
</dbReference>
<dbReference type="InterPro" id="IPR013762">
    <property type="entry name" value="Integrase-like_cat_sf"/>
</dbReference>
<dbReference type="Pfam" id="PF00589">
    <property type="entry name" value="Phage_integrase"/>
    <property type="match status" value="1"/>
</dbReference>
<dbReference type="KEGG" id="dgg:DGI_2092"/>
<dbReference type="InterPro" id="IPR044068">
    <property type="entry name" value="CB"/>
</dbReference>
<keyword evidence="3 5" id="KW-0238">DNA-binding</keyword>
<dbReference type="InterPro" id="IPR011010">
    <property type="entry name" value="DNA_brk_join_enz"/>
</dbReference>
<dbReference type="CDD" id="cd00796">
    <property type="entry name" value="INT_Rci_Hp1_C"/>
    <property type="match status" value="1"/>
</dbReference>
<dbReference type="PROSITE" id="PS51898">
    <property type="entry name" value="TYR_RECOMBINASE"/>
    <property type="match status" value="1"/>
</dbReference>
<dbReference type="EMBL" id="CP006585">
    <property type="protein sequence ID" value="AGW15060.1"/>
    <property type="molecule type" value="Genomic_DNA"/>
</dbReference>
<dbReference type="Gene3D" id="1.10.150.130">
    <property type="match status" value="1"/>
</dbReference>
<dbReference type="SUPFAM" id="SSF56349">
    <property type="entry name" value="DNA breaking-rejoining enzymes"/>
    <property type="match status" value="1"/>
</dbReference>
<protein>
    <submittedName>
        <fullName evidence="9">Putative site-specific recombinase</fullName>
    </submittedName>
</protein>
<evidence type="ECO:0000313" key="8">
    <source>
        <dbReference type="EMBL" id="AGW13859.1"/>
    </source>
</evidence>
<evidence type="ECO:0000313" key="9">
    <source>
        <dbReference type="EMBL" id="AGW15060.1"/>
    </source>
</evidence>
<organism evidence="9 10">
    <name type="scientific">Megalodesulfovibrio gigas (strain ATCC 19364 / DSM 1382 / NCIMB 9332 / VKM B-1759)</name>
    <name type="common">Desulfovibrio gigas</name>
    <dbReference type="NCBI Taxonomy" id="1121448"/>
    <lineage>
        <taxon>Bacteria</taxon>
        <taxon>Pseudomonadati</taxon>
        <taxon>Thermodesulfobacteriota</taxon>
        <taxon>Desulfovibrionia</taxon>
        <taxon>Desulfovibrionales</taxon>
        <taxon>Desulfovibrionaceae</taxon>
        <taxon>Megalodesulfovibrio</taxon>
    </lineage>
</organism>
<name>T2GER7_MEGG1</name>
<dbReference type="RefSeq" id="WP_021760774.1">
    <property type="nucleotide sequence ID" value="NC_022444.1"/>
</dbReference>
<dbReference type="Gene3D" id="1.10.443.10">
    <property type="entry name" value="Intergrase catalytic core"/>
    <property type="match status" value="1"/>
</dbReference>
<evidence type="ECO:0000256" key="1">
    <source>
        <dbReference type="ARBA" id="ARBA00008857"/>
    </source>
</evidence>
<evidence type="ECO:0000256" key="4">
    <source>
        <dbReference type="ARBA" id="ARBA00023172"/>
    </source>
</evidence>
<comment type="similarity">
    <text evidence="1">Belongs to the 'phage' integrase family.</text>
</comment>
<feature type="domain" description="Tyr recombinase" evidence="6">
    <location>
        <begin position="167"/>
        <end position="338"/>
    </location>
</feature>
<dbReference type="KEGG" id="dgg:DGI_3371"/>
<evidence type="ECO:0000313" key="10">
    <source>
        <dbReference type="Proteomes" id="UP000016587"/>
    </source>
</evidence>
<accession>T2GER7</accession>
<evidence type="ECO:0000259" key="6">
    <source>
        <dbReference type="PROSITE" id="PS51898"/>
    </source>
</evidence>
<keyword evidence="4" id="KW-0233">DNA recombination</keyword>
<gene>
    <name evidence="8" type="ORF">DGI_2092</name>
    <name evidence="9" type="ORF">DGI_3371</name>
</gene>
<dbReference type="PROSITE" id="PS51900">
    <property type="entry name" value="CB"/>
    <property type="match status" value="1"/>
</dbReference>
<keyword evidence="2" id="KW-0229">DNA integration</keyword>
<dbReference type="InterPro" id="IPR002104">
    <property type="entry name" value="Integrase_catalytic"/>
</dbReference>
<dbReference type="GO" id="GO:0003677">
    <property type="term" value="F:DNA binding"/>
    <property type="evidence" value="ECO:0007669"/>
    <property type="project" value="UniProtKB-UniRule"/>
</dbReference>
<dbReference type="PATRIC" id="fig|1121448.10.peg.2048"/>
<dbReference type="InterPro" id="IPR053876">
    <property type="entry name" value="Phage_int_M"/>
</dbReference>
<reference evidence="10" key="2">
    <citation type="submission" date="2013-07" db="EMBL/GenBank/DDBJ databases">
        <authorList>
            <person name="Morais-Silva F.O."/>
            <person name="Rezende A.M."/>
            <person name="Pimentel C."/>
            <person name="Resende D.M."/>
            <person name="Santos C.I."/>
            <person name="Clemente C."/>
            <person name="de Oliveira L.M."/>
            <person name="da Silva S.M."/>
            <person name="Costa D.A."/>
            <person name="Varela-Raposo A."/>
            <person name="Horacio E.C.A."/>
            <person name="Matos M."/>
            <person name="Flores O."/>
            <person name="Ruiz J.C."/>
            <person name="Rodrigues-Pousada C."/>
        </authorList>
    </citation>
    <scope>NUCLEOTIDE SEQUENCE [LARGE SCALE GENOMIC DNA]</scope>
    <source>
        <strain evidence="10">ATCC 19364 / DSM 1382 / NCIMB 9332 / VKM B-1759</strain>
    </source>
</reference>
<dbReference type="AlphaFoldDB" id="T2GER7"/>